<protein>
    <submittedName>
        <fullName evidence="3">Delta(3,5)-Delta(2,4)-dienoyl-CoA isomerase, peroxisomal</fullName>
    </submittedName>
</protein>
<dbReference type="PANTHER" id="PTHR43149">
    <property type="entry name" value="ENOYL-COA HYDRATASE"/>
    <property type="match status" value="1"/>
</dbReference>
<feature type="signal peptide" evidence="2">
    <location>
        <begin position="1"/>
        <end position="19"/>
    </location>
</feature>
<name>A0AAQ3KRF7_9LILI</name>
<dbReference type="Gene3D" id="3.90.226.10">
    <property type="entry name" value="2-enoyl-CoA Hydratase, Chain A, domain 1"/>
    <property type="match status" value="1"/>
</dbReference>
<dbReference type="AlphaFoldDB" id="A0AAQ3KRF7"/>
<dbReference type="InterPro" id="IPR001753">
    <property type="entry name" value="Enoyl-CoA_hydra/iso"/>
</dbReference>
<dbReference type="GO" id="GO:0005777">
    <property type="term" value="C:peroxisome"/>
    <property type="evidence" value="ECO:0007669"/>
    <property type="project" value="TreeGrafter"/>
</dbReference>
<organism evidence="3 4">
    <name type="scientific">Canna indica</name>
    <name type="common">Indian-shot</name>
    <dbReference type="NCBI Taxonomy" id="4628"/>
    <lineage>
        <taxon>Eukaryota</taxon>
        <taxon>Viridiplantae</taxon>
        <taxon>Streptophyta</taxon>
        <taxon>Embryophyta</taxon>
        <taxon>Tracheophyta</taxon>
        <taxon>Spermatophyta</taxon>
        <taxon>Magnoliopsida</taxon>
        <taxon>Liliopsida</taxon>
        <taxon>Zingiberales</taxon>
        <taxon>Cannaceae</taxon>
        <taxon>Canna</taxon>
    </lineage>
</organism>
<dbReference type="Pfam" id="PF00378">
    <property type="entry name" value="ECH_1"/>
    <property type="match status" value="1"/>
</dbReference>
<feature type="chain" id="PRO_5042953077" evidence="2">
    <location>
        <begin position="20"/>
        <end position="191"/>
    </location>
</feature>
<accession>A0AAQ3KRF7</accession>
<reference evidence="3 4" key="1">
    <citation type="submission" date="2023-10" db="EMBL/GenBank/DDBJ databases">
        <title>Chromosome-scale genome assembly provides insights into flower coloration mechanisms of Canna indica.</title>
        <authorList>
            <person name="Li C."/>
        </authorList>
    </citation>
    <scope>NUCLEOTIDE SEQUENCE [LARGE SCALE GENOMIC DNA]</scope>
    <source>
        <tissue evidence="3">Flower</tissue>
    </source>
</reference>
<dbReference type="Proteomes" id="UP001327560">
    <property type="component" value="Chromosome 6"/>
</dbReference>
<keyword evidence="4" id="KW-1185">Reference proteome</keyword>
<evidence type="ECO:0000313" key="4">
    <source>
        <dbReference type="Proteomes" id="UP001327560"/>
    </source>
</evidence>
<evidence type="ECO:0000256" key="2">
    <source>
        <dbReference type="SAM" id="SignalP"/>
    </source>
</evidence>
<dbReference type="PANTHER" id="PTHR43149:SF1">
    <property type="entry name" value="DELTA(3,5)-DELTA(2,4)-DIENOYL-COA ISOMERASE, MITOCHONDRIAL"/>
    <property type="match status" value="1"/>
</dbReference>
<comment type="similarity">
    <text evidence="1">Belongs to the enoyl-CoA hydratase/isomerase family.</text>
</comment>
<evidence type="ECO:0000313" key="3">
    <source>
        <dbReference type="EMBL" id="WOL10691.1"/>
    </source>
</evidence>
<dbReference type="GO" id="GO:0051750">
    <property type="term" value="F:delta(3,5)-delta(2,4)-dienoyl-CoA isomerase activity"/>
    <property type="evidence" value="ECO:0007669"/>
    <property type="project" value="TreeGrafter"/>
</dbReference>
<keyword evidence="2" id="KW-0732">Signal</keyword>
<sequence>MRATHCRVWCLTYAAHSNALTLASFANLPCALALLDRLPFACDIVFATQGPHFCTNIDLSSLGSITTSSSVDCVASSELLRCRILALQAVVFVVERCRKPVVAAIHDACIGSRVDLDAACDIWCYDEGAFFVVKEVDLALAVDLGSLQCLLAIIGYGNTVNMALTGRRVAAAEAKSTIHDFLAITGSSSQF</sequence>
<keyword evidence="3" id="KW-0413">Isomerase</keyword>
<dbReference type="InterPro" id="IPR029045">
    <property type="entry name" value="ClpP/crotonase-like_dom_sf"/>
</dbReference>
<dbReference type="CDD" id="cd06558">
    <property type="entry name" value="crotonase-like"/>
    <property type="match status" value="1"/>
</dbReference>
<gene>
    <name evidence="3" type="ORF">Cni_G19450</name>
</gene>
<dbReference type="InterPro" id="IPR045002">
    <property type="entry name" value="Ech1-like"/>
</dbReference>
<dbReference type="SUPFAM" id="SSF52096">
    <property type="entry name" value="ClpP/crotonase"/>
    <property type="match status" value="1"/>
</dbReference>
<dbReference type="EMBL" id="CP136895">
    <property type="protein sequence ID" value="WOL10691.1"/>
    <property type="molecule type" value="Genomic_DNA"/>
</dbReference>
<evidence type="ECO:0000256" key="1">
    <source>
        <dbReference type="ARBA" id="ARBA00005254"/>
    </source>
</evidence>
<proteinExistence type="inferred from homology"/>